<protein>
    <submittedName>
        <fullName evidence="2">Uncharacterized protein</fullName>
    </submittedName>
</protein>
<name>A0AAU7YE10_9VIRU</name>
<dbReference type="EMBL" id="PP847201">
    <property type="protein sequence ID" value="XBY85631.1"/>
    <property type="molecule type" value="Genomic_DNA"/>
</dbReference>
<feature type="transmembrane region" description="Helical" evidence="1">
    <location>
        <begin position="20"/>
        <end position="42"/>
    </location>
</feature>
<organism evidence="2">
    <name type="scientific">Iridovirus sp</name>
    <dbReference type="NCBI Taxonomy" id="135728"/>
    <lineage>
        <taxon>Viruses</taxon>
        <taxon>Varidnaviria</taxon>
        <taxon>Bamfordvirae</taxon>
        <taxon>Nucleocytoviricota</taxon>
        <taxon>Megaviricetes</taxon>
        <taxon>Pimascovirales</taxon>
        <taxon>Pimascovirales incertae sedis</taxon>
        <taxon>Iridoviridae</taxon>
        <taxon>Betairidovirinae</taxon>
        <taxon>Iridovirus</taxon>
    </lineage>
</organism>
<evidence type="ECO:0000256" key="1">
    <source>
        <dbReference type="SAM" id="Phobius"/>
    </source>
</evidence>
<reference evidence="2" key="1">
    <citation type="submission" date="2024-05" db="EMBL/GenBank/DDBJ databases">
        <title>Complete genomes of an iridovirus, and two densoviruses identified in lab reared social spiders in California, USA.</title>
        <authorList>
            <person name="Millerwise S."/>
            <person name="Lund M.C."/>
            <person name="Schmidlin K."/>
            <person name="Kraberger S."/>
            <person name="Harrison J."/>
            <person name="Cease A."/>
            <person name="Pinter-Wollman N."/>
            <person name="Varsani A."/>
        </authorList>
    </citation>
    <scope>NUCLEOTIDE SEQUENCE</scope>
    <source>
        <strain evidence="2">SocP20</strain>
    </source>
</reference>
<keyword evidence="1" id="KW-0812">Transmembrane</keyword>
<keyword evidence="1" id="KW-1133">Transmembrane helix</keyword>
<proteinExistence type="predicted"/>
<sequence length="51" mass="5861">MNGSNSKISLSHICPSLVLVYHIISFLRSSILEVSLSTFFFLNPPMFIFRR</sequence>
<keyword evidence="1" id="KW-0472">Membrane</keyword>
<accession>A0AAU7YE10</accession>
<evidence type="ECO:0000313" key="2">
    <source>
        <dbReference type="EMBL" id="XBY85631.1"/>
    </source>
</evidence>